<dbReference type="Proteomes" id="UP000078546">
    <property type="component" value="Unassembled WGS sequence"/>
</dbReference>
<keyword evidence="1" id="KW-1133">Transmembrane helix</keyword>
<sequence>MEKAETILENLPKYKLYSKLDKKQNESEYCSYCNRVNSLVLKYTGIYELCCMFVRNIIKLSQILEDEKDNNERCRYLNFWITDHIRKKFDTDWKDSKNIHSILLKFLSVENFIPAASKNNCRFYYRSNINLELWKKLKDLYDYIKNYNYIERKINSQEYSCEKHSHYFDYITSLYKTFKEECCNESPGKCSYPFYFDDLCKKTEYLTQINCDKENELARAHQVPSESEVSGDQRETTALLSQSDSLQIFDHIAQNSSESNNPDYYIKLSLGISSLGIFFIIIFLYKFTTLGTWIRYNLLKKKQINVKLDEDEQYLLDQYSDYPDKNNYIENLNISYNP</sequence>
<gene>
    <name evidence="2" type="ORF">POVCU1_070900</name>
</gene>
<reference evidence="3" key="1">
    <citation type="submission" date="2016-05" db="EMBL/GenBank/DDBJ databases">
        <authorList>
            <person name="Naeem Raeece"/>
        </authorList>
    </citation>
    <scope>NUCLEOTIDE SEQUENCE [LARGE SCALE GENOMIC DNA]</scope>
</reference>
<keyword evidence="1" id="KW-0472">Membrane</keyword>
<feature type="transmembrane region" description="Helical" evidence="1">
    <location>
        <begin position="264"/>
        <end position="285"/>
    </location>
</feature>
<evidence type="ECO:0000313" key="3">
    <source>
        <dbReference type="Proteomes" id="UP000078546"/>
    </source>
</evidence>
<name>A0A1A8X9K3_PLAOA</name>
<dbReference type="InterPro" id="IPR008780">
    <property type="entry name" value="Plasmodium_Vir"/>
</dbReference>
<organism evidence="2 3">
    <name type="scientific">Plasmodium ovale curtisi</name>
    <dbReference type="NCBI Taxonomy" id="864141"/>
    <lineage>
        <taxon>Eukaryota</taxon>
        <taxon>Sar</taxon>
        <taxon>Alveolata</taxon>
        <taxon>Apicomplexa</taxon>
        <taxon>Aconoidasida</taxon>
        <taxon>Haemosporida</taxon>
        <taxon>Plasmodiidae</taxon>
        <taxon>Plasmodium</taxon>
        <taxon>Plasmodium (Plasmodium)</taxon>
    </lineage>
</organism>
<dbReference type="Pfam" id="PF05795">
    <property type="entry name" value="Plasmodium_Vir"/>
    <property type="match status" value="1"/>
</dbReference>
<dbReference type="EMBL" id="FLQV01002881">
    <property type="protein sequence ID" value="SBT01923.1"/>
    <property type="molecule type" value="Genomic_DNA"/>
</dbReference>
<evidence type="ECO:0000313" key="2">
    <source>
        <dbReference type="EMBL" id="SBT01923.1"/>
    </source>
</evidence>
<dbReference type="AlphaFoldDB" id="A0A1A8X9K3"/>
<evidence type="ECO:0000256" key="1">
    <source>
        <dbReference type="SAM" id="Phobius"/>
    </source>
</evidence>
<protein>
    <submittedName>
        <fullName evidence="2">PIR Superfamily Protein</fullName>
    </submittedName>
</protein>
<accession>A0A1A8X9K3</accession>
<proteinExistence type="predicted"/>
<keyword evidence="1" id="KW-0812">Transmembrane</keyword>